<dbReference type="InterPro" id="IPR004540">
    <property type="entry name" value="Transl_elong_EFG/EF2"/>
</dbReference>
<evidence type="ECO:0000256" key="3">
    <source>
        <dbReference type="ARBA" id="ARBA00022768"/>
    </source>
</evidence>
<dbReference type="SUPFAM" id="SSF52540">
    <property type="entry name" value="P-loop containing nucleoside triphosphate hydrolases"/>
    <property type="match status" value="1"/>
</dbReference>
<dbReference type="GO" id="GO:0003924">
    <property type="term" value="F:GTPase activity"/>
    <property type="evidence" value="ECO:0007669"/>
    <property type="project" value="InterPro"/>
</dbReference>
<dbReference type="InterPro" id="IPR005517">
    <property type="entry name" value="Transl_elong_EFG/EF2_IV"/>
</dbReference>
<dbReference type="NCBIfam" id="NF009381">
    <property type="entry name" value="PRK12740.1-5"/>
    <property type="match status" value="1"/>
</dbReference>
<dbReference type="Proteomes" id="UP000235025">
    <property type="component" value="Unassembled WGS sequence"/>
</dbReference>
<comment type="caution">
    <text evidence="9">The sequence shown here is derived from an EMBL/GenBank/DDBJ whole genome shotgun (WGS) entry which is preliminary data.</text>
</comment>
<dbReference type="NCBIfam" id="NF009379">
    <property type="entry name" value="PRK12740.1-3"/>
    <property type="match status" value="1"/>
</dbReference>
<dbReference type="Gene3D" id="3.30.230.10">
    <property type="match status" value="1"/>
</dbReference>
<dbReference type="Pfam" id="PF00679">
    <property type="entry name" value="EFG_C"/>
    <property type="match status" value="1"/>
</dbReference>
<dbReference type="InterPro" id="IPR014721">
    <property type="entry name" value="Ribsml_uS5_D2-typ_fold_subgr"/>
</dbReference>
<feature type="binding site" evidence="6">
    <location>
        <begin position="81"/>
        <end position="85"/>
    </location>
    <ligand>
        <name>GTP</name>
        <dbReference type="ChEBI" id="CHEBI:37565"/>
    </ligand>
</feature>
<sequence>MARTNPLEKVRNIGIAAHIDAGKTTTTERILFYSGIIHKIGEVHEGTAVTDWMDQERERGITITAAAISTSWRDHQINIIDTPGHVDFTIEVERSMRVLDGVITVLCSVGGVQPQTETVWRQADRYKVPRIVFVNKMDRTGANFYKVYEQVRDRLRANAIPIQLPIGSESDFLGLVDLVKMRAYIYTNDQGTDIKEEDIPADMQELVEEYRTKLIEAVAETDDDLMTKYFEGEELTEEEIRTALRKGTIAGTIVPMLCGSAFKNKGVQLLLDAVVDYLPAPPDVPAIQGTLPNGETVERHADDNEPLAALAFKIMADPYGRLTFVRVYSGVLKKGSYVLNATKNKKERISRLVVLKADERIDVDELRAGDLGAALGLKETLTGDTLTDENSPVILESLFIPEPVISVAVEPKTKNDMDKLSKALQSLSEEDPTFRVNVDPETNQTVIAGMGELHLEILVDRMLREFKVEANVGAPQVAYRETIRKPVSRIEGKFIRQSGGKGQYGHVVIDLEPGEPGSGFEFVSKIVGGAVPKEYISPVEAGMKETCESGILAGYPLIDVKATLVDGSYHEVDSSEMAFKIAGSMAMREAAMKASPVLLEPMMKVEVEVPENFLGDVMGDLNSRRGQIEGMGSEQGIAKVTAKVPLAEMFGYATDIRSKTQGRGIFSMEFSHYDEVPRNVAEAIIAKSKGNA</sequence>
<dbReference type="InterPro" id="IPR005225">
    <property type="entry name" value="Small_GTP-bd"/>
</dbReference>
<dbReference type="GO" id="GO:0005737">
    <property type="term" value="C:cytoplasm"/>
    <property type="evidence" value="ECO:0007669"/>
    <property type="project" value="UniProtKB-SubCell"/>
</dbReference>
<dbReference type="PANTHER" id="PTHR43261">
    <property type="entry name" value="TRANSLATION ELONGATION FACTOR G-RELATED"/>
    <property type="match status" value="1"/>
</dbReference>
<comment type="subcellular location">
    <subcellularLocation>
        <location evidence="6">Cytoplasm</location>
    </subcellularLocation>
</comment>
<dbReference type="InterPro" id="IPR031157">
    <property type="entry name" value="G_TR_CS"/>
</dbReference>
<dbReference type="SMART" id="SM00889">
    <property type="entry name" value="EFG_IV"/>
    <property type="match status" value="1"/>
</dbReference>
<dbReference type="SMART" id="SM00838">
    <property type="entry name" value="EFG_C"/>
    <property type="match status" value="1"/>
</dbReference>
<dbReference type="Gene3D" id="3.40.50.300">
    <property type="entry name" value="P-loop containing nucleotide triphosphate hydrolases"/>
    <property type="match status" value="1"/>
</dbReference>
<reference evidence="9 10" key="1">
    <citation type="submission" date="2017-07" db="EMBL/GenBank/DDBJ databases">
        <title>Genomes of Fischerella (Mastigocladus) sp. strains.</title>
        <authorList>
            <person name="Miller S.R."/>
        </authorList>
    </citation>
    <scope>NUCLEOTIDE SEQUENCE [LARGE SCALE GENOMIC DNA]</scope>
    <source>
        <strain evidence="9 10">CCMEE 5268</strain>
    </source>
</reference>
<dbReference type="InterPro" id="IPR041095">
    <property type="entry name" value="EFG_II"/>
</dbReference>
<dbReference type="EMBL" id="NMQA01000055">
    <property type="protein sequence ID" value="PLZ99865.1"/>
    <property type="molecule type" value="Genomic_DNA"/>
</dbReference>
<dbReference type="FunFam" id="3.40.50.300:FF:000029">
    <property type="entry name" value="Elongation factor G"/>
    <property type="match status" value="1"/>
</dbReference>
<dbReference type="GO" id="GO:0032790">
    <property type="term" value="P:ribosome disassembly"/>
    <property type="evidence" value="ECO:0007669"/>
    <property type="project" value="TreeGrafter"/>
</dbReference>
<dbReference type="SUPFAM" id="SSF54211">
    <property type="entry name" value="Ribosomal protein S5 domain 2-like"/>
    <property type="match status" value="1"/>
</dbReference>
<comment type="function">
    <text evidence="6">Catalyzes the GTP-dependent ribosomal translocation step during translation elongation. During this step, the ribosome changes from the pre-translocational (PRE) to the post-translocational (POST) state as the newly formed A-site-bound peptidyl-tRNA and P-site-bound deacylated tRNA move to the P and E sites, respectively. Catalyzes the coordinated movement of the two tRNA molecules, the mRNA and conformational changes in the ribosome.</text>
</comment>
<dbReference type="GO" id="GO:0003746">
    <property type="term" value="F:translation elongation factor activity"/>
    <property type="evidence" value="ECO:0007669"/>
    <property type="project" value="UniProtKB-UniRule"/>
</dbReference>
<dbReference type="InterPro" id="IPR020568">
    <property type="entry name" value="Ribosomal_Su5_D2-typ_SF"/>
</dbReference>
<dbReference type="Pfam" id="PF03144">
    <property type="entry name" value="GTP_EFTU_D2"/>
    <property type="match status" value="1"/>
</dbReference>
<dbReference type="CDD" id="cd04088">
    <property type="entry name" value="EFG_mtEFG_II"/>
    <property type="match status" value="1"/>
</dbReference>
<gene>
    <name evidence="6 9" type="primary">fusA</name>
    <name evidence="9" type="ORF">CEN50_05460</name>
</gene>
<keyword evidence="2 6" id="KW-0547">Nucleotide-binding</keyword>
<evidence type="ECO:0000256" key="5">
    <source>
        <dbReference type="ARBA" id="ARBA00023134"/>
    </source>
</evidence>
<dbReference type="CDD" id="cd01434">
    <property type="entry name" value="EFG_mtEFG1_IV"/>
    <property type="match status" value="1"/>
</dbReference>
<evidence type="ECO:0000259" key="8">
    <source>
        <dbReference type="PROSITE" id="PS51722"/>
    </source>
</evidence>
<dbReference type="InterPro" id="IPR000640">
    <property type="entry name" value="EFG_V-like"/>
</dbReference>
<dbReference type="Gene3D" id="3.30.70.240">
    <property type="match status" value="1"/>
</dbReference>
<dbReference type="InterPro" id="IPR000795">
    <property type="entry name" value="T_Tr_GTP-bd_dom"/>
</dbReference>
<dbReference type="InterPro" id="IPR027417">
    <property type="entry name" value="P-loop_NTPase"/>
</dbReference>
<dbReference type="Gene3D" id="3.30.70.870">
    <property type="entry name" value="Elongation Factor G (Translational Gtpase), domain 3"/>
    <property type="match status" value="1"/>
</dbReference>
<keyword evidence="6" id="KW-0963">Cytoplasm</keyword>
<evidence type="ECO:0000313" key="9">
    <source>
        <dbReference type="EMBL" id="PLZ99865.1"/>
    </source>
</evidence>
<dbReference type="RefSeq" id="WP_102171786.1">
    <property type="nucleotide sequence ID" value="NZ_NMQA01000055.1"/>
</dbReference>
<evidence type="ECO:0000313" key="10">
    <source>
        <dbReference type="Proteomes" id="UP000235025"/>
    </source>
</evidence>
<comment type="similarity">
    <text evidence="1 6">Belongs to the TRAFAC class translation factor GTPase superfamily. Classic translation factor GTPase family. EF-G/EF-2 subfamily.</text>
</comment>
<name>A0A2N6KJP5_9CYAN</name>
<accession>A0A2N6KJP5</accession>
<dbReference type="HAMAP" id="MF_00054_B">
    <property type="entry name" value="EF_G_EF_2_B"/>
    <property type="match status" value="1"/>
</dbReference>
<dbReference type="PROSITE" id="PS51722">
    <property type="entry name" value="G_TR_2"/>
    <property type="match status" value="1"/>
</dbReference>
<dbReference type="CDD" id="cd03713">
    <property type="entry name" value="EFG_mtEFG_C"/>
    <property type="match status" value="1"/>
</dbReference>
<dbReference type="Pfam" id="PF03764">
    <property type="entry name" value="EFG_IV"/>
    <property type="match status" value="1"/>
</dbReference>
<feature type="binding site" evidence="6">
    <location>
        <begin position="135"/>
        <end position="138"/>
    </location>
    <ligand>
        <name>GTP</name>
        <dbReference type="ChEBI" id="CHEBI:37565"/>
    </ligand>
</feature>
<dbReference type="InterPro" id="IPR035647">
    <property type="entry name" value="EFG_III/V"/>
</dbReference>
<dbReference type="InterPro" id="IPR009022">
    <property type="entry name" value="EFG_III"/>
</dbReference>
<feature type="binding site" evidence="6">
    <location>
        <begin position="17"/>
        <end position="24"/>
    </location>
    <ligand>
        <name>GTP</name>
        <dbReference type="ChEBI" id="CHEBI:37565"/>
    </ligand>
</feature>
<dbReference type="NCBIfam" id="TIGR00484">
    <property type="entry name" value="EF-G"/>
    <property type="match status" value="1"/>
</dbReference>
<dbReference type="CDD" id="cd01886">
    <property type="entry name" value="EF-G"/>
    <property type="match status" value="1"/>
</dbReference>
<dbReference type="InterPro" id="IPR004161">
    <property type="entry name" value="EFTu-like_2"/>
</dbReference>
<keyword evidence="3 6" id="KW-0251">Elongation factor</keyword>
<dbReference type="PRINTS" id="PR00315">
    <property type="entry name" value="ELONGATNFCT"/>
</dbReference>
<keyword evidence="5 6" id="KW-0342">GTP-binding</keyword>
<dbReference type="PANTHER" id="PTHR43261:SF1">
    <property type="entry name" value="RIBOSOME-RELEASING FACTOR 2, MITOCHONDRIAL"/>
    <property type="match status" value="1"/>
</dbReference>
<dbReference type="Gene3D" id="2.40.30.10">
    <property type="entry name" value="Translation factors"/>
    <property type="match status" value="1"/>
</dbReference>
<dbReference type="FunFam" id="3.30.70.240:FF:000001">
    <property type="entry name" value="Elongation factor G"/>
    <property type="match status" value="1"/>
</dbReference>
<dbReference type="NCBIfam" id="TIGR00231">
    <property type="entry name" value="small_GTP"/>
    <property type="match status" value="1"/>
</dbReference>
<dbReference type="CDD" id="cd16262">
    <property type="entry name" value="EFG_III"/>
    <property type="match status" value="1"/>
</dbReference>
<feature type="domain" description="Tr-type G" evidence="8">
    <location>
        <begin position="8"/>
        <end position="283"/>
    </location>
</feature>
<protein>
    <recommendedName>
        <fullName evidence="6 7">Elongation factor G</fullName>
        <shortName evidence="6">EF-G</shortName>
    </recommendedName>
</protein>
<evidence type="ECO:0000256" key="2">
    <source>
        <dbReference type="ARBA" id="ARBA00022741"/>
    </source>
</evidence>
<proteinExistence type="inferred from homology"/>
<dbReference type="PROSITE" id="PS00301">
    <property type="entry name" value="G_TR_1"/>
    <property type="match status" value="1"/>
</dbReference>
<keyword evidence="4 6" id="KW-0648">Protein biosynthesis</keyword>
<evidence type="ECO:0000256" key="7">
    <source>
        <dbReference type="NCBIfam" id="TIGR00484"/>
    </source>
</evidence>
<evidence type="ECO:0000256" key="1">
    <source>
        <dbReference type="ARBA" id="ARBA00005870"/>
    </source>
</evidence>
<dbReference type="GO" id="GO:0005525">
    <property type="term" value="F:GTP binding"/>
    <property type="evidence" value="ECO:0007669"/>
    <property type="project" value="UniProtKB-UniRule"/>
</dbReference>
<dbReference type="Pfam" id="PF14492">
    <property type="entry name" value="EFG_III"/>
    <property type="match status" value="1"/>
</dbReference>
<evidence type="ECO:0000256" key="6">
    <source>
        <dbReference type="HAMAP-Rule" id="MF_00054"/>
    </source>
</evidence>
<dbReference type="FunFam" id="3.30.230.10:FF:000003">
    <property type="entry name" value="Elongation factor G"/>
    <property type="match status" value="1"/>
</dbReference>
<dbReference type="InterPro" id="IPR009000">
    <property type="entry name" value="Transl_B-barrel_sf"/>
</dbReference>
<dbReference type="SUPFAM" id="SSF54980">
    <property type="entry name" value="EF-G C-terminal domain-like"/>
    <property type="match status" value="2"/>
</dbReference>
<dbReference type="AlphaFoldDB" id="A0A2N6KJP5"/>
<dbReference type="SUPFAM" id="SSF50447">
    <property type="entry name" value="Translation proteins"/>
    <property type="match status" value="1"/>
</dbReference>
<dbReference type="FunFam" id="2.40.30.10:FF:000006">
    <property type="entry name" value="Elongation factor G"/>
    <property type="match status" value="1"/>
</dbReference>
<dbReference type="InterPro" id="IPR047872">
    <property type="entry name" value="EFG_IV"/>
</dbReference>
<evidence type="ECO:0000256" key="4">
    <source>
        <dbReference type="ARBA" id="ARBA00022917"/>
    </source>
</evidence>
<dbReference type="FunFam" id="3.30.70.870:FF:000001">
    <property type="entry name" value="Elongation factor G"/>
    <property type="match status" value="1"/>
</dbReference>
<organism evidence="9 10">
    <name type="scientific">Fischerella thermalis CCMEE 5268</name>
    <dbReference type="NCBI Taxonomy" id="2019662"/>
    <lineage>
        <taxon>Bacteria</taxon>
        <taxon>Bacillati</taxon>
        <taxon>Cyanobacteriota</taxon>
        <taxon>Cyanophyceae</taxon>
        <taxon>Nostocales</taxon>
        <taxon>Hapalosiphonaceae</taxon>
        <taxon>Fischerella</taxon>
    </lineage>
</organism>
<dbReference type="InterPro" id="IPR035649">
    <property type="entry name" value="EFG_V"/>
</dbReference>
<dbReference type="Pfam" id="PF00009">
    <property type="entry name" value="GTP_EFTU"/>
    <property type="match status" value="1"/>
</dbReference>